<accession>A0A545TA76</accession>
<dbReference type="AlphaFoldDB" id="A0A545TA76"/>
<keyword evidence="2" id="KW-1185">Reference proteome</keyword>
<comment type="caution">
    <text evidence="1">The sequence shown here is derived from an EMBL/GenBank/DDBJ whole genome shotgun (WGS) entry which is preliminary data.</text>
</comment>
<proteinExistence type="predicted"/>
<dbReference type="EMBL" id="VIKR01000003">
    <property type="protein sequence ID" value="TQV74116.1"/>
    <property type="molecule type" value="Genomic_DNA"/>
</dbReference>
<sequence>MNENQLFNNLKALEDASFPKACSNCGKRYENEQAFISQTTAYQSAPQVSESIDEAGNTYIKIARQCACGQAILDHFGDRRDTSEQGDVRRLAFDKVVKQLVEHGLTAEQAREELINHMHNKKSPLLEKLGVFTR</sequence>
<evidence type="ECO:0000313" key="2">
    <source>
        <dbReference type="Proteomes" id="UP000317839"/>
    </source>
</evidence>
<protein>
    <submittedName>
        <fullName evidence="1">Uncharacterized protein</fullName>
    </submittedName>
</protein>
<gene>
    <name evidence="1" type="ORF">FLL45_14765</name>
</gene>
<reference evidence="1 2" key="1">
    <citation type="submission" date="2019-06" db="EMBL/GenBank/DDBJ databases">
        <title>Draft genome of Aliikangiella marina GYP-15.</title>
        <authorList>
            <person name="Wang G."/>
        </authorList>
    </citation>
    <scope>NUCLEOTIDE SEQUENCE [LARGE SCALE GENOMIC DNA]</scope>
    <source>
        <strain evidence="1 2">GYP-15</strain>
    </source>
</reference>
<name>A0A545TA76_9GAMM</name>
<organism evidence="1 2">
    <name type="scientific">Aliikangiella marina</name>
    <dbReference type="NCBI Taxonomy" id="1712262"/>
    <lineage>
        <taxon>Bacteria</taxon>
        <taxon>Pseudomonadati</taxon>
        <taxon>Pseudomonadota</taxon>
        <taxon>Gammaproteobacteria</taxon>
        <taxon>Oceanospirillales</taxon>
        <taxon>Pleioneaceae</taxon>
        <taxon>Aliikangiella</taxon>
    </lineage>
</organism>
<dbReference type="RefSeq" id="WP_142942824.1">
    <property type="nucleotide sequence ID" value="NZ_VIKR01000003.1"/>
</dbReference>
<dbReference type="Proteomes" id="UP000317839">
    <property type="component" value="Unassembled WGS sequence"/>
</dbReference>
<dbReference type="OrthoDB" id="5405941at2"/>
<evidence type="ECO:0000313" key="1">
    <source>
        <dbReference type="EMBL" id="TQV74116.1"/>
    </source>
</evidence>